<organism evidence="1 2">
    <name type="scientific">Sinanodonta woodiana</name>
    <name type="common">Chinese pond mussel</name>
    <name type="synonym">Anodonta woodiana</name>
    <dbReference type="NCBI Taxonomy" id="1069815"/>
    <lineage>
        <taxon>Eukaryota</taxon>
        <taxon>Metazoa</taxon>
        <taxon>Spiralia</taxon>
        <taxon>Lophotrochozoa</taxon>
        <taxon>Mollusca</taxon>
        <taxon>Bivalvia</taxon>
        <taxon>Autobranchia</taxon>
        <taxon>Heteroconchia</taxon>
        <taxon>Palaeoheterodonta</taxon>
        <taxon>Unionida</taxon>
        <taxon>Unionoidea</taxon>
        <taxon>Unionidae</taxon>
        <taxon>Unioninae</taxon>
        <taxon>Sinanodonta</taxon>
    </lineage>
</organism>
<proteinExistence type="predicted"/>
<dbReference type="AlphaFoldDB" id="A0ABD3X239"/>
<reference evidence="1 2" key="1">
    <citation type="submission" date="2024-11" db="EMBL/GenBank/DDBJ databases">
        <title>Chromosome-level genome assembly of the freshwater bivalve Anodonta woodiana.</title>
        <authorList>
            <person name="Chen X."/>
        </authorList>
    </citation>
    <scope>NUCLEOTIDE SEQUENCE [LARGE SCALE GENOMIC DNA]</scope>
    <source>
        <strain evidence="1">MN2024</strain>
        <tissue evidence="1">Gills</tissue>
    </source>
</reference>
<comment type="caution">
    <text evidence="1">The sequence shown here is derived from an EMBL/GenBank/DDBJ whole genome shotgun (WGS) entry which is preliminary data.</text>
</comment>
<evidence type="ECO:0008006" key="3">
    <source>
        <dbReference type="Google" id="ProtNLM"/>
    </source>
</evidence>
<keyword evidence="2" id="KW-1185">Reference proteome</keyword>
<sequence length="128" mass="15386">MSFINSRLCNFYFHLRLSYSEILSFSAKVHGLCISMRTLKRILRTLYLFRRRFNSDVLEVAQFIEENVSNSGNQQGYRWMHLHCLQHGLILLDSAGIQLRQRRRLRRRQYLGQGTDYIWHADSYDKLK</sequence>
<evidence type="ECO:0000313" key="2">
    <source>
        <dbReference type="Proteomes" id="UP001634394"/>
    </source>
</evidence>
<dbReference type="EMBL" id="JBJQND010000004">
    <property type="protein sequence ID" value="KAL3880304.1"/>
    <property type="molecule type" value="Genomic_DNA"/>
</dbReference>
<dbReference type="PANTHER" id="PTHR46791">
    <property type="entry name" value="EXPRESSED PROTEIN"/>
    <property type="match status" value="1"/>
</dbReference>
<accession>A0ABD3X239</accession>
<dbReference type="PANTHER" id="PTHR46791:SF13">
    <property type="entry name" value="CLR5 DOMAIN-CONTAINING PROTEIN"/>
    <property type="match status" value="1"/>
</dbReference>
<protein>
    <recommendedName>
        <fullName evidence="3">Transposase</fullName>
    </recommendedName>
</protein>
<name>A0ABD3X239_SINWO</name>
<gene>
    <name evidence="1" type="ORF">ACJMK2_032552</name>
</gene>
<dbReference type="Proteomes" id="UP001634394">
    <property type="component" value="Unassembled WGS sequence"/>
</dbReference>
<evidence type="ECO:0000313" key="1">
    <source>
        <dbReference type="EMBL" id="KAL3880304.1"/>
    </source>
</evidence>